<keyword evidence="3" id="KW-0732">Signal</keyword>
<dbReference type="PANTHER" id="PTHR31005:SF8">
    <property type="entry name" value="DUF4139 DOMAIN-CONTAINING PROTEIN"/>
    <property type="match status" value="1"/>
</dbReference>
<feature type="domain" description="DUF4140" evidence="5">
    <location>
        <begin position="37"/>
        <end position="134"/>
    </location>
</feature>
<sequence length="539" mass="59514">MQKKLLLAAPLVALVLFLFNDTALADQIEVASRVEAVTLHLDAALVRRIGEFSVPAGDSTLVLRSVSPKLLQQSVRVKGAGDNEAIIGAVTVRPSTGTGVESEAAKKLAKLLDEKQMLTDQIEASETKKRAIQNFAKASADAKEPRAVDLPAAWVAVTPGLDEADDRIRDLRRQRRMIDGDIEKARQAVQLDPLSTPGYDVFVEITAHGPAKGKIALEYLVHNAKWAPVYDARLNFEMTPKGRLTLVRRAEAAQRVGEVWENIRLTLKTTEAVGAVAAPRLSTLEASPGFPGEADMPSRKPPDDLVRLESEKDSSIRFQEASMNHSRSAFDASFEVPGLVSLPANGATKVYRLAQFESDANVFVKSTPEHDTSAYLHAKFSNTDSTPLFFGPVQLYRDGSFVGRGTLKHVPSKETAELGFGSDDSVSVRRIEQPTKSFTPKKEKALAWEERQSATEIRNGHAFPIRVRIEDRVPVSTDAALKIEQQPDSTPPTERNVDDRQGVVAWDYNLAPGETRRISFGYRATWPRWKGEFQSWDRR</sequence>
<evidence type="ECO:0000313" key="6">
    <source>
        <dbReference type="EMBL" id="AZG77305.1"/>
    </source>
</evidence>
<evidence type="ECO:0000256" key="3">
    <source>
        <dbReference type="SAM" id="SignalP"/>
    </source>
</evidence>
<dbReference type="NCBIfam" id="TIGR02231">
    <property type="entry name" value="mucoidy inhibitor MuiA family protein"/>
    <property type="match status" value="1"/>
</dbReference>
<evidence type="ECO:0000313" key="7">
    <source>
        <dbReference type="Proteomes" id="UP000273982"/>
    </source>
</evidence>
<feature type="region of interest" description="Disordered" evidence="2">
    <location>
        <begin position="284"/>
        <end position="304"/>
    </location>
</feature>
<keyword evidence="1" id="KW-0175">Coiled coil</keyword>
<feature type="coiled-coil region" evidence="1">
    <location>
        <begin position="101"/>
        <end position="128"/>
    </location>
</feature>
<dbReference type="PANTHER" id="PTHR31005">
    <property type="entry name" value="DUF4139 DOMAIN-CONTAINING PROTEIN"/>
    <property type="match status" value="1"/>
</dbReference>
<feature type="domain" description="DUF4139" evidence="4">
    <location>
        <begin position="216"/>
        <end position="528"/>
    </location>
</feature>
<gene>
    <name evidence="6" type="ORF">EHO51_11485</name>
</gene>
<accession>A0A3G8M7N5</accession>
<feature type="signal peptide" evidence="3">
    <location>
        <begin position="1"/>
        <end position="25"/>
    </location>
</feature>
<dbReference type="Proteomes" id="UP000273982">
    <property type="component" value="Chromosome"/>
</dbReference>
<feature type="coiled-coil region" evidence="1">
    <location>
        <begin position="161"/>
        <end position="188"/>
    </location>
</feature>
<name>A0A3G8M7N5_9HYPH</name>
<dbReference type="Pfam" id="PF13600">
    <property type="entry name" value="DUF4140"/>
    <property type="match status" value="1"/>
</dbReference>
<evidence type="ECO:0000259" key="4">
    <source>
        <dbReference type="Pfam" id="PF13598"/>
    </source>
</evidence>
<dbReference type="InterPro" id="IPR037291">
    <property type="entry name" value="DUF4139"/>
</dbReference>
<dbReference type="Pfam" id="PF13598">
    <property type="entry name" value="DUF4139"/>
    <property type="match status" value="1"/>
</dbReference>
<dbReference type="AlphaFoldDB" id="A0A3G8M7N5"/>
<evidence type="ECO:0000256" key="2">
    <source>
        <dbReference type="SAM" id="MobiDB-lite"/>
    </source>
</evidence>
<protein>
    <submittedName>
        <fullName evidence="6">Mucoidy inhibitor MuiA family protein</fullName>
    </submittedName>
</protein>
<dbReference type="InterPro" id="IPR011935">
    <property type="entry name" value="CHP02231"/>
</dbReference>
<reference evidence="6 7" key="1">
    <citation type="submission" date="2018-11" db="EMBL/GenBank/DDBJ databases">
        <title>Genome squencing of methanotrophic bacteria isolated from alkaline groundwater in Korea.</title>
        <authorList>
            <person name="Nguyen L.N."/>
        </authorList>
    </citation>
    <scope>NUCLEOTIDE SEQUENCE [LARGE SCALE GENOMIC DNA]</scope>
    <source>
        <strain evidence="6 7">GW6</strain>
    </source>
</reference>
<organism evidence="6 7">
    <name type="scientific">Methylocystis rosea</name>
    <dbReference type="NCBI Taxonomy" id="173366"/>
    <lineage>
        <taxon>Bacteria</taxon>
        <taxon>Pseudomonadati</taxon>
        <taxon>Pseudomonadota</taxon>
        <taxon>Alphaproteobacteria</taxon>
        <taxon>Hyphomicrobiales</taxon>
        <taxon>Methylocystaceae</taxon>
        <taxon>Methylocystis</taxon>
    </lineage>
</organism>
<dbReference type="EMBL" id="CP034086">
    <property type="protein sequence ID" value="AZG77305.1"/>
    <property type="molecule type" value="Genomic_DNA"/>
</dbReference>
<feature type="chain" id="PRO_5017932958" evidence="3">
    <location>
        <begin position="26"/>
        <end position="539"/>
    </location>
</feature>
<dbReference type="InterPro" id="IPR025554">
    <property type="entry name" value="DUF4140"/>
</dbReference>
<dbReference type="RefSeq" id="WP_124739011.1">
    <property type="nucleotide sequence ID" value="NZ_CP034086.1"/>
</dbReference>
<proteinExistence type="predicted"/>
<dbReference type="KEGG" id="mros:EHO51_11485"/>
<evidence type="ECO:0000259" key="5">
    <source>
        <dbReference type="Pfam" id="PF13600"/>
    </source>
</evidence>
<evidence type="ECO:0000256" key="1">
    <source>
        <dbReference type="SAM" id="Coils"/>
    </source>
</evidence>